<keyword evidence="6" id="KW-1185">Reference proteome</keyword>
<evidence type="ECO:0000313" key="6">
    <source>
        <dbReference type="Proteomes" id="UP001299283"/>
    </source>
</evidence>
<dbReference type="InterPro" id="IPR000030">
    <property type="entry name" value="PPE_dom"/>
</dbReference>
<dbReference type="InterPro" id="IPR022171">
    <property type="entry name" value="PPE_C"/>
</dbReference>
<gene>
    <name evidence="5" type="ORF">K5L39_17595</name>
</gene>
<reference evidence="5 6" key="1">
    <citation type="submission" date="2023-12" db="EMBL/GenBank/DDBJ databases">
        <title>Description of new species of Mycobacterium terrae complex isolated from sewage at the Sao Paulo Zoological Park Foundation in Brazil.</title>
        <authorList>
            <person name="Romagnoli C.L."/>
            <person name="Conceicao E.C."/>
            <person name="Machado E."/>
            <person name="Barreto L.B.P.F."/>
            <person name="Sharma A."/>
            <person name="Silva N.M."/>
            <person name="Marques L.E."/>
            <person name="Juliana M.A."/>
            <person name="Lourenco M.C.S."/>
            <person name="Digiampietri L.A."/>
            <person name="Suffys P.N."/>
            <person name="Viana-Niero C."/>
        </authorList>
    </citation>
    <scope>NUCLEOTIDE SEQUENCE [LARGE SCALE GENOMIC DNA]</scope>
    <source>
        <strain evidence="5 6">MYC017</strain>
    </source>
</reference>
<dbReference type="Pfam" id="PF12484">
    <property type="entry name" value="PPE-SVP"/>
    <property type="match status" value="1"/>
</dbReference>
<dbReference type="Gene3D" id="1.20.1260.20">
    <property type="entry name" value="PPE superfamily"/>
    <property type="match status" value="1"/>
</dbReference>
<feature type="domain" description="PPE family C-terminal" evidence="4">
    <location>
        <begin position="319"/>
        <end position="389"/>
    </location>
</feature>
<evidence type="ECO:0000259" key="4">
    <source>
        <dbReference type="Pfam" id="PF12484"/>
    </source>
</evidence>
<evidence type="ECO:0000256" key="2">
    <source>
        <dbReference type="SAM" id="MobiDB-lite"/>
    </source>
</evidence>
<dbReference type="EMBL" id="JAYJJQ010000019">
    <property type="protein sequence ID" value="MEB3071001.1"/>
    <property type="molecule type" value="Genomic_DNA"/>
</dbReference>
<comment type="caution">
    <text evidence="5">The sequence shown here is derived from an EMBL/GenBank/DDBJ whole genome shotgun (WGS) entry which is preliminary data.</text>
</comment>
<sequence>MTMDFATLPPEVTSGWMYTGPGSGPMLSAAAAWDGLASELSTAAAGYRSVLAELTDHQWQGPASASMNAAAAPYAAWMTTIAEQAQQAADQARSAAVAYEAAHAMTVPPPVIATNRSLLASLVATNILGQNTPAIAATQAHYFEMWAQDATAMYTYAGSSAAAATLAPFSEPAQNTNPAGQGGQSAAVGQAAAQSGSTQVSNALQSLSTGAAQATTGTDPVSAWLIDMFESPTVVQLETLFGNLAPLSSMSSGMAVWGDAGAFSLIPLVNAWVTQFQSALGTGAAAAAASVVSDVSGDAMGATLAGSAVPAGSGGSGISAGLGRATSIGGLSVPGSWDVPKIKLASMATPLVEGPVGTGGMVGGVPPIGSMVNAPKGGTPALKEGPRSNLVPGLTGAAAGSGQAGSRWTEFDPNSTQGPLSERDELEGLRKAVGELGKQRDILREQAAILLNKAMQR</sequence>
<evidence type="ECO:0000313" key="5">
    <source>
        <dbReference type="EMBL" id="MEB3071001.1"/>
    </source>
</evidence>
<evidence type="ECO:0000256" key="1">
    <source>
        <dbReference type="ARBA" id="ARBA00010652"/>
    </source>
</evidence>
<accession>A0ABU5Z0T2</accession>
<feature type="region of interest" description="Disordered" evidence="2">
    <location>
        <begin position="396"/>
        <end position="425"/>
    </location>
</feature>
<protein>
    <submittedName>
        <fullName evidence="5">PPE family protein</fullName>
    </submittedName>
</protein>
<organism evidence="5 6">
    <name type="scientific">[Mycobacterium] vasticus</name>
    <dbReference type="NCBI Taxonomy" id="2875777"/>
    <lineage>
        <taxon>Bacteria</taxon>
        <taxon>Bacillati</taxon>
        <taxon>Actinomycetota</taxon>
        <taxon>Actinomycetes</taxon>
        <taxon>Mycobacteriales</taxon>
        <taxon>Mycobacteriaceae</taxon>
        <taxon>Mycolicibacter</taxon>
    </lineage>
</organism>
<dbReference type="Proteomes" id="UP001299283">
    <property type="component" value="Unassembled WGS sequence"/>
</dbReference>
<feature type="domain" description="PPE" evidence="3">
    <location>
        <begin position="4"/>
        <end position="166"/>
    </location>
</feature>
<dbReference type="PANTHER" id="PTHR46766:SF1">
    <property type="entry name" value="GLUTAMINE-RICH PROTEIN 2"/>
    <property type="match status" value="1"/>
</dbReference>
<name>A0ABU5Z0T2_9MYCO</name>
<comment type="similarity">
    <text evidence="1">Belongs to the mycobacterial PPE family.</text>
</comment>
<dbReference type="SUPFAM" id="SSF140459">
    <property type="entry name" value="PE/PPE dimer-like"/>
    <property type="match status" value="1"/>
</dbReference>
<feature type="compositionally biased region" description="Low complexity" evidence="2">
    <location>
        <begin position="396"/>
        <end position="406"/>
    </location>
</feature>
<dbReference type="PANTHER" id="PTHR46766">
    <property type="entry name" value="GLUTAMINE-RICH PROTEIN 2"/>
    <property type="match status" value="1"/>
</dbReference>
<dbReference type="InterPro" id="IPR038332">
    <property type="entry name" value="PPE_sf"/>
</dbReference>
<evidence type="ECO:0000259" key="3">
    <source>
        <dbReference type="Pfam" id="PF00823"/>
    </source>
</evidence>
<dbReference type="Pfam" id="PF00823">
    <property type="entry name" value="PPE"/>
    <property type="match status" value="1"/>
</dbReference>
<feature type="region of interest" description="Disordered" evidence="2">
    <location>
        <begin position="172"/>
        <end position="191"/>
    </location>
</feature>
<proteinExistence type="inferred from homology"/>